<feature type="region of interest" description="Disordered" evidence="1">
    <location>
        <begin position="1"/>
        <end position="72"/>
    </location>
</feature>
<organism evidence="2 3">
    <name type="scientific">Escallonia herrerae</name>
    <dbReference type="NCBI Taxonomy" id="1293975"/>
    <lineage>
        <taxon>Eukaryota</taxon>
        <taxon>Viridiplantae</taxon>
        <taxon>Streptophyta</taxon>
        <taxon>Embryophyta</taxon>
        <taxon>Tracheophyta</taxon>
        <taxon>Spermatophyta</taxon>
        <taxon>Magnoliopsida</taxon>
        <taxon>eudicotyledons</taxon>
        <taxon>Gunneridae</taxon>
        <taxon>Pentapetalae</taxon>
        <taxon>asterids</taxon>
        <taxon>campanulids</taxon>
        <taxon>Escalloniales</taxon>
        <taxon>Escalloniaceae</taxon>
        <taxon>Escallonia</taxon>
    </lineage>
</organism>
<proteinExistence type="predicted"/>
<dbReference type="Proteomes" id="UP001188597">
    <property type="component" value="Unassembled WGS sequence"/>
</dbReference>
<evidence type="ECO:0000256" key="1">
    <source>
        <dbReference type="SAM" id="MobiDB-lite"/>
    </source>
</evidence>
<dbReference type="EMBL" id="JAVXUP010001347">
    <property type="protein sequence ID" value="KAK3012823.1"/>
    <property type="molecule type" value="Genomic_DNA"/>
</dbReference>
<comment type="caution">
    <text evidence="2">The sequence shown here is derived from an EMBL/GenBank/DDBJ whole genome shotgun (WGS) entry which is preliminary data.</text>
</comment>
<feature type="compositionally biased region" description="Basic residues" evidence="1">
    <location>
        <begin position="1"/>
        <end position="11"/>
    </location>
</feature>
<name>A0AA89ASM2_9ASTE</name>
<sequence>MTISSQKHHGKSSGQNSSIKIGKSVPSAKALPRMETLNASTSPADQSKHSFQQSAASAVKEERLPVKPAAEDSADDMPISTIISYRNFDITNTRVVIHRRSTPSSKPSGNKHEYPDDKVLLSSIFPPKSIATSGSKFPSDGKEPMGLEIKQRRANHFKRCSTVVNEVKSSVKKPKLSDTSTLAYSRHNTTKAKPKVDDDDHVPIATDCKEDEILRCIIYRGKTLWCIYTNE</sequence>
<keyword evidence="3" id="KW-1185">Reference proteome</keyword>
<reference evidence="2" key="1">
    <citation type="submission" date="2022-12" db="EMBL/GenBank/DDBJ databases">
        <title>Draft genome assemblies for two species of Escallonia (Escalloniales).</title>
        <authorList>
            <person name="Chanderbali A."/>
            <person name="Dervinis C."/>
            <person name="Anghel I."/>
            <person name="Soltis D."/>
            <person name="Soltis P."/>
            <person name="Zapata F."/>
        </authorList>
    </citation>
    <scope>NUCLEOTIDE SEQUENCE</scope>
    <source>
        <strain evidence="2">UCBG64.0493</strain>
        <tissue evidence="2">Leaf</tissue>
    </source>
</reference>
<feature type="compositionally biased region" description="Polar residues" evidence="1">
    <location>
        <begin position="37"/>
        <end position="56"/>
    </location>
</feature>
<protein>
    <submittedName>
        <fullName evidence="2">Uncharacterized protein</fullName>
    </submittedName>
</protein>
<accession>A0AA89ASM2</accession>
<gene>
    <name evidence="2" type="ORF">RJ639_010415</name>
</gene>
<dbReference type="AlphaFoldDB" id="A0AA89ASM2"/>
<evidence type="ECO:0000313" key="3">
    <source>
        <dbReference type="Proteomes" id="UP001188597"/>
    </source>
</evidence>
<evidence type="ECO:0000313" key="2">
    <source>
        <dbReference type="EMBL" id="KAK3012823.1"/>
    </source>
</evidence>